<dbReference type="Gene3D" id="3.30.1360.40">
    <property type="match status" value="1"/>
</dbReference>
<dbReference type="SMART" id="SM00434">
    <property type="entry name" value="TOP4c"/>
    <property type="match status" value="1"/>
</dbReference>
<dbReference type="GO" id="GO:0003677">
    <property type="term" value="F:DNA binding"/>
    <property type="evidence" value="ECO:0007669"/>
    <property type="project" value="UniProtKB-KW"/>
</dbReference>
<protein>
    <recommendedName>
        <fullName evidence="3">DNA topoisomerase (ATP-hydrolyzing)</fullName>
        <ecNumber evidence="3">5.6.2.2</ecNumber>
    </recommendedName>
</protein>
<dbReference type="SUPFAM" id="SSF56719">
    <property type="entry name" value="Type II DNA topoisomerase"/>
    <property type="match status" value="1"/>
</dbReference>
<feature type="domain" description="Topo IIA-type catalytic" evidence="7">
    <location>
        <begin position="1"/>
        <end position="242"/>
    </location>
</feature>
<proteinExistence type="inferred from homology"/>
<comment type="similarity">
    <text evidence="2">Belongs to the type II topoisomerase GyrA/ParC subunit family.</text>
</comment>
<dbReference type="InterPro" id="IPR050220">
    <property type="entry name" value="Type_II_DNA_Topoisomerases"/>
</dbReference>
<dbReference type="PANTHER" id="PTHR43493">
    <property type="entry name" value="DNA GYRASE/TOPOISOMERASE SUBUNIT A"/>
    <property type="match status" value="1"/>
</dbReference>
<organism evidence="8">
    <name type="scientific">marine sediment metagenome</name>
    <dbReference type="NCBI Taxonomy" id="412755"/>
    <lineage>
        <taxon>unclassified sequences</taxon>
        <taxon>metagenomes</taxon>
        <taxon>ecological metagenomes</taxon>
    </lineage>
</organism>
<dbReference type="GO" id="GO:0003918">
    <property type="term" value="F:DNA topoisomerase type II (double strand cut, ATP-hydrolyzing) activity"/>
    <property type="evidence" value="ECO:0007669"/>
    <property type="project" value="UniProtKB-EC"/>
</dbReference>
<evidence type="ECO:0000256" key="3">
    <source>
        <dbReference type="ARBA" id="ARBA00012895"/>
    </source>
</evidence>
<dbReference type="GO" id="GO:0006265">
    <property type="term" value="P:DNA topological change"/>
    <property type="evidence" value="ECO:0007669"/>
    <property type="project" value="InterPro"/>
</dbReference>
<dbReference type="EC" id="5.6.2.2" evidence="3"/>
<keyword evidence="4" id="KW-0799">Topoisomerase</keyword>
<dbReference type="PANTHER" id="PTHR43493:SF5">
    <property type="entry name" value="DNA GYRASE SUBUNIT A, CHLOROPLASTIC_MITOCHONDRIAL"/>
    <property type="match status" value="1"/>
</dbReference>
<dbReference type="InterPro" id="IPR013758">
    <property type="entry name" value="Topo_IIA_A/C_ab"/>
</dbReference>
<feature type="non-terminal residue" evidence="8">
    <location>
        <position position="242"/>
    </location>
</feature>
<evidence type="ECO:0000256" key="4">
    <source>
        <dbReference type="ARBA" id="ARBA00023029"/>
    </source>
</evidence>
<evidence type="ECO:0000256" key="6">
    <source>
        <dbReference type="ARBA" id="ARBA00023235"/>
    </source>
</evidence>
<keyword evidence="5" id="KW-0238">DNA-binding</keyword>
<comment type="catalytic activity">
    <reaction evidence="1">
        <text>ATP-dependent breakage, passage and rejoining of double-stranded DNA.</text>
        <dbReference type="EC" id="5.6.2.2"/>
    </reaction>
</comment>
<evidence type="ECO:0000256" key="1">
    <source>
        <dbReference type="ARBA" id="ARBA00000185"/>
    </source>
</evidence>
<dbReference type="InterPro" id="IPR013760">
    <property type="entry name" value="Topo_IIA-like_dom_sf"/>
</dbReference>
<dbReference type="Gene3D" id="3.90.199.10">
    <property type="entry name" value="Topoisomerase II, domain 5"/>
    <property type="match status" value="1"/>
</dbReference>
<dbReference type="Pfam" id="PF00521">
    <property type="entry name" value="DNA_topoisoIV"/>
    <property type="match status" value="1"/>
</dbReference>
<dbReference type="PROSITE" id="PS52040">
    <property type="entry name" value="TOPO_IIA"/>
    <property type="match status" value="1"/>
</dbReference>
<dbReference type="FunFam" id="3.30.1360.40:FF:000002">
    <property type="entry name" value="DNA gyrase subunit A"/>
    <property type="match status" value="1"/>
</dbReference>
<dbReference type="GO" id="GO:0005524">
    <property type="term" value="F:ATP binding"/>
    <property type="evidence" value="ECO:0007669"/>
    <property type="project" value="InterPro"/>
</dbReference>
<dbReference type="InterPro" id="IPR002205">
    <property type="entry name" value="Topo_IIA_dom_A"/>
</dbReference>
<accession>X0WL77</accession>
<evidence type="ECO:0000313" key="8">
    <source>
        <dbReference type="EMBL" id="GAG31415.1"/>
    </source>
</evidence>
<dbReference type="GO" id="GO:0009330">
    <property type="term" value="C:DNA topoisomerase type II (double strand cut, ATP-hydrolyzing) complex"/>
    <property type="evidence" value="ECO:0007669"/>
    <property type="project" value="TreeGrafter"/>
</dbReference>
<sequence length="242" mass="27042">DLDKNTVDFCENFDASLREPIVLPGRLPNLLVNGASGIAVGMATNIPPHNLNEVADAIIYLVDHYDRTDDVTLDDLMQFVRGPDFPTGGIILGREEIRRAYATGKGLILVRARVHIEGPRGGRSTIIVTELPYQVNKANLVERIATLVRNGRIEGIGDLRDESDRTGMRVVIELKRGVDPRPVLAALFKRTQMQTTFGANVLALVDGEPRHLSLKRALLHYINHRREVLVRRTRYLLEKAQA</sequence>
<reference evidence="8" key="1">
    <citation type="journal article" date="2014" name="Front. Microbiol.">
        <title>High frequency of phylogenetically diverse reductive dehalogenase-homologous genes in deep subseafloor sedimentary metagenomes.</title>
        <authorList>
            <person name="Kawai M."/>
            <person name="Futagami T."/>
            <person name="Toyoda A."/>
            <person name="Takaki Y."/>
            <person name="Nishi S."/>
            <person name="Hori S."/>
            <person name="Arai W."/>
            <person name="Tsubouchi T."/>
            <person name="Morono Y."/>
            <person name="Uchiyama I."/>
            <person name="Ito T."/>
            <person name="Fujiyama A."/>
            <person name="Inagaki F."/>
            <person name="Takami H."/>
        </authorList>
    </citation>
    <scope>NUCLEOTIDE SEQUENCE</scope>
    <source>
        <strain evidence="8">Expedition CK06-06</strain>
    </source>
</reference>
<dbReference type="AlphaFoldDB" id="X0WL77"/>
<evidence type="ECO:0000259" key="7">
    <source>
        <dbReference type="PROSITE" id="PS52040"/>
    </source>
</evidence>
<comment type="caution">
    <text evidence="8">The sequence shown here is derived from an EMBL/GenBank/DDBJ whole genome shotgun (WGS) entry which is preliminary data.</text>
</comment>
<evidence type="ECO:0000256" key="2">
    <source>
        <dbReference type="ARBA" id="ARBA00008263"/>
    </source>
</evidence>
<feature type="non-terminal residue" evidence="8">
    <location>
        <position position="1"/>
    </location>
</feature>
<gene>
    <name evidence="8" type="ORF">S01H1_73756</name>
</gene>
<keyword evidence="6" id="KW-0413">Isomerase</keyword>
<name>X0WL77_9ZZZZ</name>
<dbReference type="GO" id="GO:0005737">
    <property type="term" value="C:cytoplasm"/>
    <property type="evidence" value="ECO:0007669"/>
    <property type="project" value="TreeGrafter"/>
</dbReference>
<evidence type="ECO:0000256" key="5">
    <source>
        <dbReference type="ARBA" id="ARBA00023125"/>
    </source>
</evidence>
<dbReference type="EMBL" id="BARS01049297">
    <property type="protein sequence ID" value="GAG31415.1"/>
    <property type="molecule type" value="Genomic_DNA"/>
</dbReference>